<feature type="compositionally biased region" description="Polar residues" evidence="1">
    <location>
        <begin position="514"/>
        <end position="525"/>
    </location>
</feature>
<dbReference type="PANTHER" id="PTHR12243:SF67">
    <property type="entry name" value="COREPRESSOR OF PANGOLIN, ISOFORM A-RELATED"/>
    <property type="match status" value="1"/>
</dbReference>
<name>A0A915D2K8_9BILA</name>
<feature type="domain" description="MADF" evidence="2">
    <location>
        <begin position="124"/>
        <end position="213"/>
    </location>
</feature>
<evidence type="ECO:0000256" key="1">
    <source>
        <dbReference type="SAM" id="MobiDB-lite"/>
    </source>
</evidence>
<dbReference type="GO" id="GO:0005667">
    <property type="term" value="C:transcription regulator complex"/>
    <property type="evidence" value="ECO:0007669"/>
    <property type="project" value="TreeGrafter"/>
</dbReference>
<evidence type="ECO:0000313" key="3">
    <source>
        <dbReference type="Proteomes" id="UP000887574"/>
    </source>
</evidence>
<dbReference type="Pfam" id="PF10545">
    <property type="entry name" value="MADF_DNA_bdg"/>
    <property type="match status" value="1"/>
</dbReference>
<feature type="compositionally biased region" description="Polar residues" evidence="1">
    <location>
        <begin position="402"/>
        <end position="414"/>
    </location>
</feature>
<accession>A0A915D2K8</accession>
<organism evidence="3 4">
    <name type="scientific">Ditylenchus dipsaci</name>
    <dbReference type="NCBI Taxonomy" id="166011"/>
    <lineage>
        <taxon>Eukaryota</taxon>
        <taxon>Metazoa</taxon>
        <taxon>Ecdysozoa</taxon>
        <taxon>Nematoda</taxon>
        <taxon>Chromadorea</taxon>
        <taxon>Rhabditida</taxon>
        <taxon>Tylenchina</taxon>
        <taxon>Tylenchomorpha</taxon>
        <taxon>Sphaerularioidea</taxon>
        <taxon>Anguinidae</taxon>
        <taxon>Anguininae</taxon>
        <taxon>Ditylenchus</taxon>
    </lineage>
</organism>
<dbReference type="GO" id="GO:0006357">
    <property type="term" value="P:regulation of transcription by RNA polymerase II"/>
    <property type="evidence" value="ECO:0007669"/>
    <property type="project" value="TreeGrafter"/>
</dbReference>
<dbReference type="AlphaFoldDB" id="A0A915D2K8"/>
<feature type="compositionally biased region" description="Low complexity" evidence="1">
    <location>
        <begin position="536"/>
        <end position="547"/>
    </location>
</feature>
<dbReference type="PANTHER" id="PTHR12243">
    <property type="entry name" value="MADF DOMAIN TRANSCRIPTION FACTOR"/>
    <property type="match status" value="1"/>
</dbReference>
<feature type="compositionally biased region" description="Low complexity" evidence="1">
    <location>
        <begin position="623"/>
        <end position="634"/>
    </location>
</feature>
<sequence length="634" mass="69841">MEGRTHTGACGGPPLSLTFFPKTTDAAAFSPSSYFQIAVAVAASSRPASIASSSSASQYHLPELKSSVEIYNNSNSSKEDVGSGSQPSEHPTVNPAVLPCSGGPNSASSSSSSSQLNSDEFVQRLIEAVHKQPCLYNPNHEHYGNKHASAQYRASIWQNLCQELEYTDEPHSCKPNGNVFVIDISALKNHNPANQSAAARHFDSMRWIDEFLNDSSSNSSPSIIGNSNGDAYYPQPHSHNNQRRRTTILAVKGGAKTGGSLHITHMTKAVLDENTTQLQNNGQTHLMYRGKEDVGPSLHGLAATTHPALSSVSSGSASYQLVSVPQQQQHLELNSSKNLDQSIMTMIIGDGHGANTAFYQHQPNSSGTQKMYRLVPANEMNAQQQQPAHQPVVQQHQHHLGTVQQQHEVQSPSQAPRRKKAGTGGSRTTQHLITQSNEGILEANTLIGGNPQLVIERDRILINNNQQQTSSVNQQQHMVVSQQHQQQQIHPSSSSHLSQHGSIQRVVGAQRAIHNNNNGRNSSVSDLHHPNHHTQHLQQQSQQQQQHYILSAPQQHYDPESALIETIVRHLGNLNDDEKVVTKMNIQRILMDARFGRGACVRMFREEEQSENMAAMENQRHLQQQQQQQNSSRR</sequence>
<protein>
    <submittedName>
        <fullName evidence="4">MADF domain-containing protein</fullName>
    </submittedName>
</protein>
<feature type="region of interest" description="Disordered" evidence="1">
    <location>
        <begin position="380"/>
        <end position="433"/>
    </location>
</feature>
<feature type="region of interest" description="Disordered" evidence="1">
    <location>
        <begin position="514"/>
        <end position="547"/>
    </location>
</feature>
<feature type="region of interest" description="Disordered" evidence="1">
    <location>
        <begin position="611"/>
        <end position="634"/>
    </location>
</feature>
<evidence type="ECO:0000259" key="2">
    <source>
        <dbReference type="PROSITE" id="PS51029"/>
    </source>
</evidence>
<feature type="compositionally biased region" description="Low complexity" evidence="1">
    <location>
        <begin position="382"/>
        <end position="395"/>
    </location>
</feature>
<dbReference type="GO" id="GO:0005634">
    <property type="term" value="C:nucleus"/>
    <property type="evidence" value="ECO:0007669"/>
    <property type="project" value="TreeGrafter"/>
</dbReference>
<reference evidence="4" key="1">
    <citation type="submission" date="2022-11" db="UniProtKB">
        <authorList>
            <consortium name="WormBaseParasite"/>
        </authorList>
    </citation>
    <scope>IDENTIFICATION</scope>
</reference>
<proteinExistence type="predicted"/>
<dbReference type="InterPro" id="IPR039353">
    <property type="entry name" value="TF_Adf1"/>
</dbReference>
<feature type="region of interest" description="Disordered" evidence="1">
    <location>
        <begin position="73"/>
        <end position="114"/>
    </location>
</feature>
<dbReference type="InterPro" id="IPR006578">
    <property type="entry name" value="MADF-dom"/>
</dbReference>
<dbReference type="PROSITE" id="PS51029">
    <property type="entry name" value="MADF"/>
    <property type="match status" value="1"/>
</dbReference>
<keyword evidence="3" id="KW-1185">Reference proteome</keyword>
<dbReference type="Proteomes" id="UP000887574">
    <property type="component" value="Unplaced"/>
</dbReference>
<dbReference type="WBParaSite" id="jg14887">
    <property type="protein sequence ID" value="jg14887"/>
    <property type="gene ID" value="jg14887"/>
</dbReference>
<evidence type="ECO:0000313" key="4">
    <source>
        <dbReference type="WBParaSite" id="jg14887"/>
    </source>
</evidence>